<sequence length="489" mass="56294">MKKIYAIGIAFLSLFSFSCSEWMDIRPSTEVEADLMFTNEDGFKSALTGVYARMIGENLYGNQLTFGLLEELAQRYDAGARYSTLTSNNRTLFYQYSSEVEIGNIGATKTRLSNIWNAMYTDIVNLNSLLEHLEENGREVIQTEGLFDIIKGEALGLRAFHYFDLLRMWGPADMANNGSQPTVPFRTRVGREQIAPMSADSLVIVIEADLLQADSLLRNDPCNWDIHANDIEFLNYRQFRMNRWAVRALMARFYLYANQPDLARQYAKDVIEHSGRNLVTNMSSDHAMFDESLFGLYYANMQDDYQSYFVTPIDNSSQTQRLITEGNLQFTYQTTSIGSNDIRGRSGQGFVRDNGVAMSRKYLCIENDSYDLRIPLIRLSEMYYIMAEVTTGSESASYYNAVRNARGISRTNNVSSFDDEATKIDALQDEYCKDFFGEGQYFFFLKRHQVASLDIWFNNIENTFPMLERYYEFEIPDAEREYGYVPDVN</sequence>
<evidence type="ECO:0000256" key="3">
    <source>
        <dbReference type="ARBA" id="ARBA00022729"/>
    </source>
</evidence>
<dbReference type="InterPro" id="IPR033985">
    <property type="entry name" value="SusD-like_N"/>
</dbReference>
<dbReference type="InterPro" id="IPR011990">
    <property type="entry name" value="TPR-like_helical_dom_sf"/>
</dbReference>
<keyword evidence="5" id="KW-0998">Cell outer membrane</keyword>
<feature type="domain" description="RagB/SusD" evidence="7">
    <location>
        <begin position="325"/>
        <end position="455"/>
    </location>
</feature>
<dbReference type="Gene3D" id="1.25.40.390">
    <property type="match status" value="2"/>
</dbReference>
<dbReference type="EMBL" id="DXFT01000158">
    <property type="protein sequence ID" value="HIX04062.1"/>
    <property type="molecule type" value="Genomic_DNA"/>
</dbReference>
<dbReference type="InterPro" id="IPR012944">
    <property type="entry name" value="SusD_RagB_dom"/>
</dbReference>
<comment type="similarity">
    <text evidence="2">Belongs to the SusD family.</text>
</comment>
<dbReference type="GO" id="GO:0009279">
    <property type="term" value="C:cell outer membrane"/>
    <property type="evidence" value="ECO:0007669"/>
    <property type="project" value="UniProtKB-SubCell"/>
</dbReference>
<feature type="signal peptide" evidence="6">
    <location>
        <begin position="1"/>
        <end position="18"/>
    </location>
</feature>
<feature type="chain" id="PRO_5039601376" evidence="6">
    <location>
        <begin position="19"/>
        <end position="489"/>
    </location>
</feature>
<dbReference type="Pfam" id="PF14322">
    <property type="entry name" value="SusD-like_3"/>
    <property type="match status" value="1"/>
</dbReference>
<evidence type="ECO:0000256" key="6">
    <source>
        <dbReference type="SAM" id="SignalP"/>
    </source>
</evidence>
<comment type="subcellular location">
    <subcellularLocation>
        <location evidence="1">Cell outer membrane</location>
    </subcellularLocation>
</comment>
<evidence type="ECO:0000313" key="9">
    <source>
        <dbReference type="EMBL" id="HIX04062.1"/>
    </source>
</evidence>
<dbReference type="Proteomes" id="UP000824202">
    <property type="component" value="Unassembled WGS sequence"/>
</dbReference>
<keyword evidence="3 6" id="KW-0732">Signal</keyword>
<proteinExistence type="inferred from homology"/>
<evidence type="ECO:0000256" key="1">
    <source>
        <dbReference type="ARBA" id="ARBA00004442"/>
    </source>
</evidence>
<reference evidence="9" key="1">
    <citation type="journal article" date="2021" name="PeerJ">
        <title>Extensive microbial diversity within the chicken gut microbiome revealed by metagenomics and culture.</title>
        <authorList>
            <person name="Gilroy R."/>
            <person name="Ravi A."/>
            <person name="Getino M."/>
            <person name="Pursley I."/>
            <person name="Horton D.L."/>
            <person name="Alikhan N.F."/>
            <person name="Baker D."/>
            <person name="Gharbi K."/>
            <person name="Hall N."/>
            <person name="Watson M."/>
            <person name="Adriaenssens E.M."/>
            <person name="Foster-Nyarko E."/>
            <person name="Jarju S."/>
            <person name="Secka A."/>
            <person name="Antonio M."/>
            <person name="Oren A."/>
            <person name="Chaudhuri R.R."/>
            <person name="La Ragione R."/>
            <person name="Hildebrand F."/>
            <person name="Pallen M.J."/>
        </authorList>
    </citation>
    <scope>NUCLEOTIDE SEQUENCE</scope>
    <source>
        <strain evidence="9">23274</strain>
    </source>
</reference>
<evidence type="ECO:0000256" key="5">
    <source>
        <dbReference type="ARBA" id="ARBA00023237"/>
    </source>
</evidence>
<evidence type="ECO:0000256" key="4">
    <source>
        <dbReference type="ARBA" id="ARBA00023136"/>
    </source>
</evidence>
<evidence type="ECO:0000313" key="10">
    <source>
        <dbReference type="Proteomes" id="UP000824202"/>
    </source>
</evidence>
<gene>
    <name evidence="9" type="ORF">H9863_08120</name>
</gene>
<dbReference type="Pfam" id="PF07980">
    <property type="entry name" value="SusD_RagB"/>
    <property type="match status" value="1"/>
</dbReference>
<accession>A0A9D2ACR5</accession>
<dbReference type="PROSITE" id="PS51257">
    <property type="entry name" value="PROKAR_LIPOPROTEIN"/>
    <property type="match status" value="1"/>
</dbReference>
<organism evidence="9 10">
    <name type="scientific">Candidatus Odoribacter faecigallinarum</name>
    <dbReference type="NCBI Taxonomy" id="2838706"/>
    <lineage>
        <taxon>Bacteria</taxon>
        <taxon>Pseudomonadati</taxon>
        <taxon>Bacteroidota</taxon>
        <taxon>Bacteroidia</taxon>
        <taxon>Bacteroidales</taxon>
        <taxon>Odoribacteraceae</taxon>
        <taxon>Odoribacter</taxon>
    </lineage>
</organism>
<evidence type="ECO:0000259" key="8">
    <source>
        <dbReference type="Pfam" id="PF14322"/>
    </source>
</evidence>
<dbReference type="AlphaFoldDB" id="A0A9D2ACR5"/>
<evidence type="ECO:0000256" key="2">
    <source>
        <dbReference type="ARBA" id="ARBA00006275"/>
    </source>
</evidence>
<protein>
    <submittedName>
        <fullName evidence="9">RagB/SusD family nutrient uptake outer membrane protein</fullName>
    </submittedName>
</protein>
<reference evidence="9" key="2">
    <citation type="submission" date="2021-04" db="EMBL/GenBank/DDBJ databases">
        <authorList>
            <person name="Gilroy R."/>
        </authorList>
    </citation>
    <scope>NUCLEOTIDE SEQUENCE</scope>
    <source>
        <strain evidence="9">23274</strain>
    </source>
</reference>
<dbReference type="SUPFAM" id="SSF48452">
    <property type="entry name" value="TPR-like"/>
    <property type="match status" value="1"/>
</dbReference>
<comment type="caution">
    <text evidence="9">The sequence shown here is derived from an EMBL/GenBank/DDBJ whole genome shotgun (WGS) entry which is preliminary data.</text>
</comment>
<keyword evidence="4" id="KW-0472">Membrane</keyword>
<feature type="domain" description="SusD-like N-terminal" evidence="8">
    <location>
        <begin position="79"/>
        <end position="255"/>
    </location>
</feature>
<evidence type="ECO:0000259" key="7">
    <source>
        <dbReference type="Pfam" id="PF07980"/>
    </source>
</evidence>
<name>A0A9D2ACR5_9BACT</name>